<dbReference type="OrthoDB" id="9803641at2"/>
<dbReference type="PROSITE" id="PS00871">
    <property type="entry name" value="CLPAB_2"/>
    <property type="match status" value="1"/>
</dbReference>
<dbReference type="InterPro" id="IPR019489">
    <property type="entry name" value="Clp_ATPase_C"/>
</dbReference>
<gene>
    <name evidence="8" type="ORF">LNTAR_18835</name>
</gene>
<proteinExistence type="inferred from homology"/>
<dbReference type="GO" id="GO:0034605">
    <property type="term" value="P:cellular response to heat"/>
    <property type="evidence" value="ECO:0007669"/>
    <property type="project" value="TreeGrafter"/>
</dbReference>
<dbReference type="InterPro" id="IPR003593">
    <property type="entry name" value="AAA+_ATPase"/>
</dbReference>
<comment type="caution">
    <text evidence="8">The sequence shown here is derived from an EMBL/GenBank/DDBJ whole genome shotgun (WGS) entry which is preliminary data.</text>
</comment>
<dbReference type="CDD" id="cd19499">
    <property type="entry name" value="RecA-like_ClpB_Hsp104-like"/>
    <property type="match status" value="1"/>
</dbReference>
<keyword evidence="3 6" id="KW-0067">ATP-binding</keyword>
<dbReference type="InterPro" id="IPR027417">
    <property type="entry name" value="P-loop_NTPase"/>
</dbReference>
<evidence type="ECO:0000313" key="9">
    <source>
        <dbReference type="Proteomes" id="UP000004947"/>
    </source>
</evidence>
<evidence type="ECO:0000256" key="4">
    <source>
        <dbReference type="ARBA" id="ARBA00023186"/>
    </source>
</evidence>
<evidence type="ECO:0000256" key="1">
    <source>
        <dbReference type="ARBA" id="ARBA00022737"/>
    </source>
</evidence>
<dbReference type="Pfam" id="PF00004">
    <property type="entry name" value="AAA"/>
    <property type="match status" value="1"/>
</dbReference>
<dbReference type="Gene3D" id="1.10.1780.10">
    <property type="entry name" value="Clp, N-terminal domain"/>
    <property type="match status" value="1"/>
</dbReference>
<dbReference type="InterPro" id="IPR028299">
    <property type="entry name" value="ClpA/B_CS2"/>
</dbReference>
<dbReference type="PANTHER" id="PTHR11638">
    <property type="entry name" value="ATP-DEPENDENT CLP PROTEASE"/>
    <property type="match status" value="1"/>
</dbReference>
<feature type="domain" description="Clp R" evidence="7">
    <location>
        <begin position="1"/>
        <end position="148"/>
    </location>
</feature>
<dbReference type="NCBIfam" id="TIGR02639">
    <property type="entry name" value="ClpA"/>
    <property type="match status" value="1"/>
</dbReference>
<dbReference type="InterPro" id="IPR041546">
    <property type="entry name" value="ClpA/ClpB_AAA_lid"/>
</dbReference>
<dbReference type="SUPFAM" id="SSF52540">
    <property type="entry name" value="P-loop containing nucleoside triphosphate hydrolases"/>
    <property type="match status" value="2"/>
</dbReference>
<dbReference type="InterPro" id="IPR036628">
    <property type="entry name" value="Clp_N_dom_sf"/>
</dbReference>
<dbReference type="InterPro" id="IPR018368">
    <property type="entry name" value="ClpA/B_CS1"/>
</dbReference>
<accession>A6DNS3</accession>
<dbReference type="PRINTS" id="PR00300">
    <property type="entry name" value="CLPPROTEASEA"/>
</dbReference>
<dbReference type="SUPFAM" id="SSF81923">
    <property type="entry name" value="Double Clp-N motif"/>
    <property type="match status" value="1"/>
</dbReference>
<dbReference type="CDD" id="cd00009">
    <property type="entry name" value="AAA"/>
    <property type="match status" value="1"/>
</dbReference>
<reference evidence="8 9" key="1">
    <citation type="journal article" date="2010" name="J. Bacteriol.">
        <title>Genome sequence of Lentisphaera araneosa HTCC2155T, the type species of the order Lentisphaerales in the phylum Lentisphaerae.</title>
        <authorList>
            <person name="Thrash J.C."/>
            <person name="Cho J.C."/>
            <person name="Vergin K.L."/>
            <person name="Morris R.M."/>
            <person name="Giovannoni S.J."/>
        </authorList>
    </citation>
    <scope>NUCLEOTIDE SEQUENCE [LARGE SCALE GENOMIC DNA]</scope>
    <source>
        <strain evidence="8 9">HTCC2155</strain>
    </source>
</reference>
<dbReference type="Pfam" id="PF10431">
    <property type="entry name" value="ClpB_D2-small"/>
    <property type="match status" value="1"/>
</dbReference>
<evidence type="ECO:0000256" key="6">
    <source>
        <dbReference type="RuleBase" id="RU004432"/>
    </source>
</evidence>
<keyword evidence="1 5" id="KW-0677">Repeat</keyword>
<dbReference type="GO" id="GO:0043335">
    <property type="term" value="P:protein unfolding"/>
    <property type="evidence" value="ECO:0007669"/>
    <property type="project" value="InterPro"/>
</dbReference>
<dbReference type="PROSITE" id="PS00870">
    <property type="entry name" value="CLPAB_1"/>
    <property type="match status" value="1"/>
</dbReference>
<name>A6DNS3_9BACT</name>
<dbReference type="Gene3D" id="1.10.8.60">
    <property type="match status" value="2"/>
</dbReference>
<evidence type="ECO:0000256" key="5">
    <source>
        <dbReference type="PROSITE-ProRule" id="PRU01251"/>
    </source>
</evidence>
<comment type="similarity">
    <text evidence="6">Belongs to the ClpA/ClpB family.</text>
</comment>
<evidence type="ECO:0000313" key="8">
    <source>
        <dbReference type="EMBL" id="EDM26732.1"/>
    </source>
</evidence>
<dbReference type="Proteomes" id="UP000004947">
    <property type="component" value="Unassembled WGS sequence"/>
</dbReference>
<dbReference type="PROSITE" id="PS51903">
    <property type="entry name" value="CLP_R"/>
    <property type="match status" value="1"/>
</dbReference>
<sequence>MYSKEFQITFMLAFKTAQQYRHEFVLPEHILFALVHDPESRNVLEVCGADINRLRADLLEYFENELPDLPGDDDYLPDESLALQRVIKRASDHAISSEIETISGIHILVALFSEEDSHAVFFLQNQDIDRFDIVTYLSHGGDSEEEGDLLYEDEDEDDDFEDIFGETEPAKGSMLDRYTVNLTERAKNGELDSIIGRKTELKRVVQTLCRRRKNNPILVGEPGVGKTAVVEGLAQLICSGKIPERLRNAQIFALDLGSLVAGTKFRGDFEERLKNLVSDLKARDGAILFIDELHTIVGAGSTSGGTMDASNLLKPALSSGEIRCIGATTYGEFKNHILKDRALARRFQKIDVKEPSVSETVSILKGIKSYYEKHHEVQYPISALQSAAELANRFINDRFLPDKAIDVLDEAGASLALRPASQKRKTVNKTVIEEVIAAMAMIPSAKINSNDKQKLISLADDLKKLVYGQDKAVEAVVKAVKTARSGLGDEDKPYGSFLFTGPTGVGKTELAKQLSSLLGVKFLRFDMSEYSEKHSISRLIGSPPGYVGFEQGGLLTDAVTKNPYSLVLLDEIEKAHQEIYNILLQVMDHGKLTDNNGHEADFRNVIIIMTSNVGARESSAKVIGFENLENLNASDAAVEKYFTPEFRNRLDGIVRFNPLTQELMLKVVDKFLATLEQKLKAKKIRMKVSNRAKKWLAQKGFDPVMGARPLTRLIDNKIKHQLTDLILEEKLSEGHEVLVDSEEGKITLKVRALA</sequence>
<protein>
    <submittedName>
        <fullName evidence="8">Probable ATP-dependent protease</fullName>
    </submittedName>
</protein>
<evidence type="ECO:0000256" key="3">
    <source>
        <dbReference type="ARBA" id="ARBA00022840"/>
    </source>
</evidence>
<keyword evidence="8" id="KW-0645">Protease</keyword>
<dbReference type="Pfam" id="PF07724">
    <property type="entry name" value="AAA_2"/>
    <property type="match status" value="1"/>
</dbReference>
<keyword evidence="9" id="KW-1185">Reference proteome</keyword>
<dbReference type="GO" id="GO:0006508">
    <property type="term" value="P:proteolysis"/>
    <property type="evidence" value="ECO:0007669"/>
    <property type="project" value="UniProtKB-KW"/>
</dbReference>
<dbReference type="Pfam" id="PF02861">
    <property type="entry name" value="Clp_N"/>
    <property type="match status" value="1"/>
</dbReference>
<dbReference type="GO" id="GO:0005737">
    <property type="term" value="C:cytoplasm"/>
    <property type="evidence" value="ECO:0007669"/>
    <property type="project" value="TreeGrafter"/>
</dbReference>
<dbReference type="EMBL" id="ABCK01000014">
    <property type="protein sequence ID" value="EDM26732.1"/>
    <property type="molecule type" value="Genomic_DNA"/>
</dbReference>
<dbReference type="SMART" id="SM00382">
    <property type="entry name" value="AAA"/>
    <property type="match status" value="2"/>
</dbReference>
<organism evidence="8 9">
    <name type="scientific">Lentisphaera araneosa HTCC2155</name>
    <dbReference type="NCBI Taxonomy" id="313628"/>
    <lineage>
        <taxon>Bacteria</taxon>
        <taxon>Pseudomonadati</taxon>
        <taxon>Lentisphaerota</taxon>
        <taxon>Lentisphaeria</taxon>
        <taxon>Lentisphaerales</taxon>
        <taxon>Lentisphaeraceae</taxon>
        <taxon>Lentisphaera</taxon>
    </lineage>
</organism>
<dbReference type="Gene3D" id="3.40.50.300">
    <property type="entry name" value="P-loop containing nucleotide triphosphate hydrolases"/>
    <property type="match status" value="2"/>
</dbReference>
<keyword evidence="8" id="KW-0378">Hydrolase</keyword>
<dbReference type="SMART" id="SM01086">
    <property type="entry name" value="ClpB_D2-small"/>
    <property type="match status" value="1"/>
</dbReference>
<dbReference type="InterPro" id="IPR013461">
    <property type="entry name" value="ClpA"/>
</dbReference>
<dbReference type="GO" id="GO:0016887">
    <property type="term" value="F:ATP hydrolysis activity"/>
    <property type="evidence" value="ECO:0007669"/>
    <property type="project" value="InterPro"/>
</dbReference>
<dbReference type="InterPro" id="IPR003959">
    <property type="entry name" value="ATPase_AAA_core"/>
</dbReference>
<dbReference type="InterPro" id="IPR001270">
    <property type="entry name" value="ClpA/B"/>
</dbReference>
<keyword evidence="4 6" id="KW-0143">Chaperone</keyword>
<evidence type="ECO:0000256" key="2">
    <source>
        <dbReference type="ARBA" id="ARBA00022741"/>
    </source>
</evidence>
<dbReference type="Pfam" id="PF17871">
    <property type="entry name" value="AAA_lid_9"/>
    <property type="match status" value="1"/>
</dbReference>
<dbReference type="AlphaFoldDB" id="A6DNS3"/>
<dbReference type="STRING" id="313628.LNTAR_18835"/>
<dbReference type="PANTHER" id="PTHR11638:SF111">
    <property type="entry name" value="ATP-DEPENDENT CLP PROTEASE ATP-BINDING SUBUNIT CLPA"/>
    <property type="match status" value="1"/>
</dbReference>
<keyword evidence="2 6" id="KW-0547">Nucleotide-binding</keyword>
<evidence type="ECO:0000259" key="7">
    <source>
        <dbReference type="PROSITE" id="PS51903"/>
    </source>
</evidence>
<dbReference type="GO" id="GO:0008233">
    <property type="term" value="F:peptidase activity"/>
    <property type="evidence" value="ECO:0007669"/>
    <property type="project" value="UniProtKB-KW"/>
</dbReference>
<dbReference type="InterPro" id="IPR050130">
    <property type="entry name" value="ClpA_ClpB"/>
</dbReference>
<dbReference type="GO" id="GO:0005524">
    <property type="term" value="F:ATP binding"/>
    <property type="evidence" value="ECO:0007669"/>
    <property type="project" value="UniProtKB-KW"/>
</dbReference>
<dbReference type="FunFam" id="3.40.50.300:FF:000025">
    <property type="entry name" value="ATP-dependent Clp protease subunit"/>
    <property type="match status" value="1"/>
</dbReference>
<dbReference type="InterPro" id="IPR004176">
    <property type="entry name" value="Clp_R_N"/>
</dbReference>
<dbReference type="eggNOG" id="COG0542">
    <property type="taxonomic scope" value="Bacteria"/>
</dbReference>
<dbReference type="RefSeq" id="WP_007279510.1">
    <property type="nucleotide sequence ID" value="NZ_ABCK01000014.1"/>
</dbReference>